<feature type="transmembrane region" description="Helical" evidence="6">
    <location>
        <begin position="157"/>
        <end position="175"/>
    </location>
</feature>
<feature type="transmembrane region" description="Helical" evidence="6">
    <location>
        <begin position="447"/>
        <end position="470"/>
    </location>
</feature>
<dbReference type="InterPro" id="IPR036259">
    <property type="entry name" value="MFS_trans_sf"/>
</dbReference>
<dbReference type="InterPro" id="IPR020846">
    <property type="entry name" value="MFS_dom"/>
</dbReference>
<feature type="domain" description="Major facilitator superfamily (MFS) profile" evidence="7">
    <location>
        <begin position="61"/>
        <end position="474"/>
    </location>
</feature>
<reference evidence="8 9" key="1">
    <citation type="submission" date="2013-03" db="EMBL/GenBank/DDBJ databases">
        <title>The Genome Sequence of Phialophora europaea CBS 101466.</title>
        <authorList>
            <consortium name="The Broad Institute Genomics Platform"/>
            <person name="Cuomo C."/>
            <person name="de Hoog S."/>
            <person name="Gorbushina A."/>
            <person name="Walker B."/>
            <person name="Young S.K."/>
            <person name="Zeng Q."/>
            <person name="Gargeya S."/>
            <person name="Fitzgerald M."/>
            <person name="Haas B."/>
            <person name="Abouelleil A."/>
            <person name="Allen A.W."/>
            <person name="Alvarado L."/>
            <person name="Arachchi H.M."/>
            <person name="Berlin A.M."/>
            <person name="Chapman S.B."/>
            <person name="Gainer-Dewar J."/>
            <person name="Goldberg J."/>
            <person name="Griggs A."/>
            <person name="Gujja S."/>
            <person name="Hansen M."/>
            <person name="Howarth C."/>
            <person name="Imamovic A."/>
            <person name="Ireland A."/>
            <person name="Larimer J."/>
            <person name="McCowan C."/>
            <person name="Murphy C."/>
            <person name="Pearson M."/>
            <person name="Poon T.W."/>
            <person name="Priest M."/>
            <person name="Roberts A."/>
            <person name="Saif S."/>
            <person name="Shea T."/>
            <person name="Sisk P."/>
            <person name="Sykes S."/>
            <person name="Wortman J."/>
            <person name="Nusbaum C."/>
            <person name="Birren B."/>
        </authorList>
    </citation>
    <scope>NUCLEOTIDE SEQUENCE [LARGE SCALE GENOMIC DNA]</scope>
    <source>
        <strain evidence="8 9">CBS 101466</strain>
    </source>
</reference>
<feature type="transmembrane region" description="Helical" evidence="6">
    <location>
        <begin position="382"/>
        <end position="403"/>
    </location>
</feature>
<evidence type="ECO:0000259" key="7">
    <source>
        <dbReference type="PROSITE" id="PS50850"/>
    </source>
</evidence>
<dbReference type="SUPFAM" id="SSF103473">
    <property type="entry name" value="MFS general substrate transporter"/>
    <property type="match status" value="1"/>
</dbReference>
<dbReference type="HOGENOM" id="CLU_001265_0_1_1"/>
<dbReference type="Gene3D" id="1.20.1250.20">
    <property type="entry name" value="MFS general substrate transporter like domains"/>
    <property type="match status" value="2"/>
</dbReference>
<dbReference type="AlphaFoldDB" id="W2S7V4"/>
<dbReference type="GO" id="GO:0022857">
    <property type="term" value="F:transmembrane transporter activity"/>
    <property type="evidence" value="ECO:0007669"/>
    <property type="project" value="InterPro"/>
</dbReference>
<feature type="transmembrane region" description="Helical" evidence="6">
    <location>
        <begin position="415"/>
        <end position="435"/>
    </location>
</feature>
<dbReference type="PANTHER" id="PTHR43791:SF46">
    <property type="entry name" value="MAJOR FACILITATOR SUPERFAMILY (MFS) PROFILE DOMAIN-CONTAINING PROTEIN-RELATED"/>
    <property type="match status" value="1"/>
</dbReference>
<sequence length="505" mass="55102">MAASKAGSPTRDSTNGDVEKNSAIHTEIAALATINDPQSMTTHAEDPIEAKKVIRKIDYRLLPLMIFLYTLTFLDRVNIGNARLWHLERDLGLVGYQYNIAVLVFFIPVILFEIPSNIMLSRVKPRYWISGLVFGFGLTVCLAGFCTNFAGLIVARMFIGAFEAGMLPGCLYLLSSWYRRHELLTRVALLMVANDIAGSISGLLGAGLGSLDGLAGYSGWSWIFFLEGGFTAIAALAAFFFLPPFPEESKFLSKEEKEWLLRRLRQDTAGGPLDQKMGLKGSVKALADWKVMIAGMLYLSVCVTAYSISVFQPTILATFGWGGIKANLLSAPVRIASAIFSVAVGIWSDKAKKRGVFAIGGYTVSIIGSIMVMTVRSHAVRYAGLYLAAIGIYICQPLVLAWGANQVVGKVKRGVMTSFAVATGQFGGIITSLVFPKKDGPMYVPGLSTNVAFAFAGICAASFLWGYGSWENKQREAGKRDHLRALPQEEQDLLGEKHPDFRFTH</sequence>
<dbReference type="InterPro" id="IPR011701">
    <property type="entry name" value="MFS"/>
</dbReference>
<feature type="transmembrane region" description="Helical" evidence="6">
    <location>
        <begin position="220"/>
        <end position="242"/>
    </location>
</feature>
<dbReference type="Proteomes" id="UP000030752">
    <property type="component" value="Unassembled WGS sequence"/>
</dbReference>
<dbReference type="Pfam" id="PF07690">
    <property type="entry name" value="MFS_1"/>
    <property type="match status" value="1"/>
</dbReference>
<dbReference type="VEuPathDB" id="FungiDB:HMPREF1541_09661"/>
<evidence type="ECO:0000256" key="6">
    <source>
        <dbReference type="SAM" id="Phobius"/>
    </source>
</evidence>
<evidence type="ECO:0000256" key="3">
    <source>
        <dbReference type="ARBA" id="ARBA00022692"/>
    </source>
</evidence>
<dbReference type="FunFam" id="1.20.1250.20:FF:000013">
    <property type="entry name" value="MFS general substrate transporter"/>
    <property type="match status" value="1"/>
</dbReference>
<evidence type="ECO:0000256" key="5">
    <source>
        <dbReference type="ARBA" id="ARBA00023136"/>
    </source>
</evidence>
<evidence type="ECO:0000256" key="4">
    <source>
        <dbReference type="ARBA" id="ARBA00022989"/>
    </source>
</evidence>
<dbReference type="PROSITE" id="PS50850">
    <property type="entry name" value="MFS"/>
    <property type="match status" value="1"/>
</dbReference>
<dbReference type="GeneID" id="19977000"/>
<dbReference type="InParanoid" id="W2S7V4"/>
<dbReference type="OrthoDB" id="19923at2759"/>
<dbReference type="GO" id="GO:0005886">
    <property type="term" value="C:plasma membrane"/>
    <property type="evidence" value="ECO:0007669"/>
    <property type="project" value="TreeGrafter"/>
</dbReference>
<comment type="subcellular location">
    <subcellularLocation>
        <location evidence="1">Membrane</location>
        <topology evidence="1">Multi-pass membrane protein</topology>
    </subcellularLocation>
</comment>
<keyword evidence="5 6" id="KW-0472">Membrane</keyword>
<feature type="transmembrane region" description="Helical" evidence="6">
    <location>
        <begin position="94"/>
        <end position="115"/>
    </location>
</feature>
<feature type="transmembrane region" description="Helical" evidence="6">
    <location>
        <begin position="328"/>
        <end position="348"/>
    </location>
</feature>
<keyword evidence="3 6" id="KW-0812">Transmembrane</keyword>
<dbReference type="EMBL" id="KB822713">
    <property type="protein sequence ID" value="ETN44786.1"/>
    <property type="molecule type" value="Genomic_DNA"/>
</dbReference>
<evidence type="ECO:0000256" key="2">
    <source>
        <dbReference type="ARBA" id="ARBA00022448"/>
    </source>
</evidence>
<feature type="transmembrane region" description="Helical" evidence="6">
    <location>
        <begin position="127"/>
        <end position="151"/>
    </location>
</feature>
<evidence type="ECO:0000313" key="9">
    <source>
        <dbReference type="Proteomes" id="UP000030752"/>
    </source>
</evidence>
<organism evidence="8 9">
    <name type="scientific">Cyphellophora europaea (strain CBS 101466)</name>
    <name type="common">Phialophora europaea</name>
    <dbReference type="NCBI Taxonomy" id="1220924"/>
    <lineage>
        <taxon>Eukaryota</taxon>
        <taxon>Fungi</taxon>
        <taxon>Dikarya</taxon>
        <taxon>Ascomycota</taxon>
        <taxon>Pezizomycotina</taxon>
        <taxon>Eurotiomycetes</taxon>
        <taxon>Chaetothyriomycetidae</taxon>
        <taxon>Chaetothyriales</taxon>
        <taxon>Cyphellophoraceae</taxon>
        <taxon>Cyphellophora</taxon>
    </lineage>
</organism>
<feature type="transmembrane region" description="Helical" evidence="6">
    <location>
        <begin position="187"/>
        <end position="208"/>
    </location>
</feature>
<proteinExistence type="predicted"/>
<name>W2S7V4_CYPE1</name>
<feature type="transmembrane region" description="Helical" evidence="6">
    <location>
        <begin position="289"/>
        <end position="308"/>
    </location>
</feature>
<gene>
    <name evidence="8" type="ORF">HMPREF1541_09661</name>
</gene>
<keyword evidence="9" id="KW-1185">Reference proteome</keyword>
<feature type="transmembrane region" description="Helical" evidence="6">
    <location>
        <begin position="57"/>
        <end position="74"/>
    </location>
</feature>
<protein>
    <recommendedName>
        <fullName evidence="7">Major facilitator superfamily (MFS) profile domain-containing protein</fullName>
    </recommendedName>
</protein>
<keyword evidence="2" id="KW-0813">Transport</keyword>
<feature type="transmembrane region" description="Helical" evidence="6">
    <location>
        <begin position="355"/>
        <end position="376"/>
    </location>
</feature>
<dbReference type="RefSeq" id="XP_008712556.1">
    <property type="nucleotide sequence ID" value="XM_008714334.1"/>
</dbReference>
<dbReference type="eggNOG" id="KOG2533">
    <property type="taxonomic scope" value="Eukaryota"/>
</dbReference>
<dbReference type="FunFam" id="1.20.1250.20:FF:000057">
    <property type="entry name" value="MFS general substrate transporter"/>
    <property type="match status" value="1"/>
</dbReference>
<dbReference type="PANTHER" id="PTHR43791">
    <property type="entry name" value="PERMEASE-RELATED"/>
    <property type="match status" value="1"/>
</dbReference>
<evidence type="ECO:0000256" key="1">
    <source>
        <dbReference type="ARBA" id="ARBA00004141"/>
    </source>
</evidence>
<evidence type="ECO:0000313" key="8">
    <source>
        <dbReference type="EMBL" id="ETN44786.1"/>
    </source>
</evidence>
<accession>W2S7V4</accession>
<keyword evidence="4 6" id="KW-1133">Transmembrane helix</keyword>